<dbReference type="STRING" id="688.A6E04_19230"/>
<gene>
    <name evidence="1" type="ORF">A6E04_19230</name>
</gene>
<proteinExistence type="predicted"/>
<protein>
    <submittedName>
        <fullName evidence="1">DUF2635 domain-containing protein</fullName>
    </submittedName>
</protein>
<accession>A0A1B9NTE7</accession>
<name>A0A1B9NTE7_ALILO</name>
<dbReference type="EMBL" id="MAJU01000031">
    <property type="protein sequence ID" value="OCH16991.1"/>
    <property type="molecule type" value="Genomic_DNA"/>
</dbReference>
<dbReference type="InterPro" id="IPR024400">
    <property type="entry name" value="DUF2635"/>
</dbReference>
<dbReference type="Proteomes" id="UP000093523">
    <property type="component" value="Unassembled WGS sequence"/>
</dbReference>
<evidence type="ECO:0000313" key="2">
    <source>
        <dbReference type="Proteomes" id="UP000093523"/>
    </source>
</evidence>
<dbReference type="OrthoDB" id="8689507at2"/>
<organism evidence="1 2">
    <name type="scientific">Aliivibrio logei</name>
    <name type="common">Vibrio logei</name>
    <dbReference type="NCBI Taxonomy" id="688"/>
    <lineage>
        <taxon>Bacteria</taxon>
        <taxon>Pseudomonadati</taxon>
        <taxon>Pseudomonadota</taxon>
        <taxon>Gammaproteobacteria</taxon>
        <taxon>Vibrionales</taxon>
        <taxon>Vibrionaceae</taxon>
        <taxon>Aliivibrio</taxon>
    </lineage>
</organism>
<comment type="caution">
    <text evidence="1">The sequence shown here is derived from an EMBL/GenBank/DDBJ whole genome shotgun (WGS) entry which is preliminary data.</text>
</comment>
<sequence>MREIKIKPKVKGVLVRDPITREPLKANGEMKPRNTYWLRRVQDASVVLMDDKQKGVTKS</sequence>
<dbReference type="AlphaFoldDB" id="A0A1B9NTE7"/>
<evidence type="ECO:0000313" key="1">
    <source>
        <dbReference type="EMBL" id="OCH16991.1"/>
    </source>
</evidence>
<dbReference type="Pfam" id="PF10948">
    <property type="entry name" value="DUF2635"/>
    <property type="match status" value="1"/>
</dbReference>
<reference evidence="1 2" key="1">
    <citation type="submission" date="2016-06" db="EMBL/GenBank/DDBJ databases">
        <authorList>
            <person name="Kjaerup R.B."/>
            <person name="Dalgaard T.S."/>
            <person name="Juul-Madsen H.R."/>
        </authorList>
    </citation>
    <scope>NUCLEOTIDE SEQUENCE [LARGE SCALE GENOMIC DNA]</scope>
    <source>
        <strain evidence="1 2">1S159</strain>
    </source>
</reference>
<dbReference type="RefSeq" id="WP_065612118.1">
    <property type="nucleotide sequence ID" value="NZ_CAWMPN010000031.1"/>
</dbReference>